<dbReference type="AlphaFoldDB" id="A0A9P4LTT0"/>
<dbReference type="Proteomes" id="UP000799776">
    <property type="component" value="Unassembled WGS sequence"/>
</dbReference>
<evidence type="ECO:0000259" key="3">
    <source>
        <dbReference type="Pfam" id="PF00615"/>
    </source>
</evidence>
<gene>
    <name evidence="4" type="ORF">K490DRAFT_69913</name>
</gene>
<dbReference type="Pfam" id="PF00615">
    <property type="entry name" value="RGS"/>
    <property type="match status" value="1"/>
</dbReference>
<dbReference type="OrthoDB" id="3232309at2759"/>
<dbReference type="InterPro" id="IPR044926">
    <property type="entry name" value="RGS_subdomain_2"/>
</dbReference>
<dbReference type="InterPro" id="IPR016137">
    <property type="entry name" value="RGS"/>
</dbReference>
<evidence type="ECO:0000313" key="4">
    <source>
        <dbReference type="EMBL" id="KAF2083339.1"/>
    </source>
</evidence>
<dbReference type="EMBL" id="ML978800">
    <property type="protein sequence ID" value="KAF2083339.1"/>
    <property type="molecule type" value="Genomic_DNA"/>
</dbReference>
<sequence length="456" mass="51310">MVYSLGYKRPASTRSMAGISLNSDLKQTSIDESIASQHSSMSHGIPEELSFDHIVSGGTCPPCTLRNFHDYLKYIERSVENLQFYLWLRDYTKRFDQLPQREKKLSKKFEITPCDAEAISALARRRQPRKPDSNAVAAAIFKGTSFEADAPKVTECEKSNPFGDSPPLTPSLDSHTGTKSFDSSTDGGLTARSYTTQDNHAQVTEAAFEEAGHKCQPFTIQPYHEEIKRIVSIYVAEGAPRELNLSMRERDTVLYALNKTTHPSAFAEIARGVEWSLRCQSHPNFIRWSIANGNPARQKFAYGLSGSLILVGIVAIILLILSRAPQAYRAFAFAPLFFGFSILFAALKGLCVVLHGRHHRQIRPWELFATEDEPSIVMIRVSSDEESRNSWEDEPWVPMYKQRNIIRKIFDNSVWIEEPALRQIQDTIFVQSLAFSFILSAVIVGPLCAIPPSNLF</sequence>
<name>A0A9P4LTT0_9PEZI</name>
<proteinExistence type="predicted"/>
<keyword evidence="2" id="KW-1133">Transmembrane helix</keyword>
<dbReference type="SUPFAM" id="SSF48097">
    <property type="entry name" value="Regulator of G-protein signaling, RGS"/>
    <property type="match status" value="1"/>
</dbReference>
<feature type="domain" description="RGS" evidence="3">
    <location>
        <begin position="224"/>
        <end position="287"/>
    </location>
</feature>
<feature type="region of interest" description="Disordered" evidence="1">
    <location>
        <begin position="155"/>
        <end position="192"/>
    </location>
</feature>
<dbReference type="PANTHER" id="PTHR39466">
    <property type="entry name" value="RGS DOMAIN-CONTAINING PROTEIN"/>
    <property type="match status" value="1"/>
</dbReference>
<dbReference type="Gene3D" id="1.10.167.10">
    <property type="entry name" value="Regulator of G-protein Signalling 4, domain 2"/>
    <property type="match status" value="1"/>
</dbReference>
<reference evidence="4" key="1">
    <citation type="journal article" date="2020" name="Stud. Mycol.">
        <title>101 Dothideomycetes genomes: a test case for predicting lifestyles and emergence of pathogens.</title>
        <authorList>
            <person name="Haridas S."/>
            <person name="Albert R."/>
            <person name="Binder M."/>
            <person name="Bloem J."/>
            <person name="Labutti K."/>
            <person name="Salamov A."/>
            <person name="Andreopoulos B."/>
            <person name="Baker S."/>
            <person name="Barry K."/>
            <person name="Bills G."/>
            <person name="Bluhm B."/>
            <person name="Cannon C."/>
            <person name="Castanera R."/>
            <person name="Culley D."/>
            <person name="Daum C."/>
            <person name="Ezra D."/>
            <person name="Gonzalez J."/>
            <person name="Henrissat B."/>
            <person name="Kuo A."/>
            <person name="Liang C."/>
            <person name="Lipzen A."/>
            <person name="Lutzoni F."/>
            <person name="Magnuson J."/>
            <person name="Mondo S."/>
            <person name="Nolan M."/>
            <person name="Ohm R."/>
            <person name="Pangilinan J."/>
            <person name="Park H.-J."/>
            <person name="Ramirez L."/>
            <person name="Alfaro M."/>
            <person name="Sun H."/>
            <person name="Tritt A."/>
            <person name="Yoshinaga Y."/>
            <person name="Zwiers L.-H."/>
            <person name="Turgeon B."/>
            <person name="Goodwin S."/>
            <person name="Spatafora J."/>
            <person name="Crous P."/>
            <person name="Grigoriev I."/>
        </authorList>
    </citation>
    <scope>NUCLEOTIDE SEQUENCE</scope>
    <source>
        <strain evidence="4">CBS 121410</strain>
    </source>
</reference>
<keyword evidence="2" id="KW-0812">Transmembrane</keyword>
<accession>A0A9P4LTT0</accession>
<feature type="transmembrane region" description="Helical" evidence="2">
    <location>
        <begin position="428"/>
        <end position="452"/>
    </location>
</feature>
<feature type="compositionally biased region" description="Polar residues" evidence="1">
    <location>
        <begin position="171"/>
        <end position="192"/>
    </location>
</feature>
<comment type="caution">
    <text evidence="4">The sequence shown here is derived from an EMBL/GenBank/DDBJ whole genome shotgun (WGS) entry which is preliminary data.</text>
</comment>
<dbReference type="PANTHER" id="PTHR39466:SF1">
    <property type="entry name" value="RGS DOMAIN-CONTAINING PROTEIN"/>
    <property type="match status" value="1"/>
</dbReference>
<dbReference type="InterPro" id="IPR036305">
    <property type="entry name" value="RGS_sf"/>
</dbReference>
<evidence type="ECO:0000313" key="5">
    <source>
        <dbReference type="Proteomes" id="UP000799776"/>
    </source>
</evidence>
<feature type="transmembrane region" description="Helical" evidence="2">
    <location>
        <begin position="333"/>
        <end position="354"/>
    </location>
</feature>
<protein>
    <recommendedName>
        <fullName evidence="3">RGS domain-containing protein</fullName>
    </recommendedName>
</protein>
<evidence type="ECO:0000256" key="1">
    <source>
        <dbReference type="SAM" id="MobiDB-lite"/>
    </source>
</evidence>
<organism evidence="4 5">
    <name type="scientific">Saccharata proteae CBS 121410</name>
    <dbReference type="NCBI Taxonomy" id="1314787"/>
    <lineage>
        <taxon>Eukaryota</taxon>
        <taxon>Fungi</taxon>
        <taxon>Dikarya</taxon>
        <taxon>Ascomycota</taxon>
        <taxon>Pezizomycotina</taxon>
        <taxon>Dothideomycetes</taxon>
        <taxon>Dothideomycetes incertae sedis</taxon>
        <taxon>Botryosphaeriales</taxon>
        <taxon>Saccharataceae</taxon>
        <taxon>Saccharata</taxon>
    </lineage>
</organism>
<evidence type="ECO:0000256" key="2">
    <source>
        <dbReference type="SAM" id="Phobius"/>
    </source>
</evidence>
<keyword evidence="5" id="KW-1185">Reference proteome</keyword>
<keyword evidence="2" id="KW-0472">Membrane</keyword>
<feature type="transmembrane region" description="Helical" evidence="2">
    <location>
        <begin position="300"/>
        <end position="321"/>
    </location>
</feature>